<evidence type="ECO:0000256" key="1">
    <source>
        <dbReference type="ARBA" id="ARBA00023015"/>
    </source>
</evidence>
<evidence type="ECO:0000259" key="4">
    <source>
        <dbReference type="PROSITE" id="PS50949"/>
    </source>
</evidence>
<dbReference type="InterPro" id="IPR036388">
    <property type="entry name" value="WH-like_DNA-bd_sf"/>
</dbReference>
<dbReference type="Proteomes" id="UP000521075">
    <property type="component" value="Unassembled WGS sequence"/>
</dbReference>
<reference evidence="5 6" key="1">
    <citation type="submission" date="2020-07" db="EMBL/GenBank/DDBJ databases">
        <title>Sequencing the genomes of 1000 actinobacteria strains.</title>
        <authorList>
            <person name="Klenk H.-P."/>
        </authorList>
    </citation>
    <scope>NUCLEOTIDE SEQUENCE [LARGE SCALE GENOMIC DNA]</scope>
    <source>
        <strain evidence="5 6">DSM 15166</strain>
    </source>
</reference>
<sequence>MVTDQPEQPARTTGGAQRRVVETLGRAIVSGEYPPGTLLPKEEHFMAEYGVSRTPFREAAKVLAAKGLIETRQRVGTRVRAETLWSAFDSDILRWYAEVGRSEEIIRDLLELREIIEPSAARLAALRGTPADIRSIAEAQRRMDETVDDPKAYAANDVAFHLAVFAGTHNVLMQRFGNFVADFLRLSFDLQQAALLEREHVRDLTGDLAAHRFVLESLERSAPDAAAEAMLGAISSGNRELLRSAEHAVLPAEA</sequence>
<dbReference type="PANTHER" id="PTHR43537:SF44">
    <property type="entry name" value="GNTR FAMILY REGULATORY PROTEIN"/>
    <property type="match status" value="1"/>
</dbReference>
<dbReference type="PANTHER" id="PTHR43537">
    <property type="entry name" value="TRANSCRIPTIONAL REGULATOR, GNTR FAMILY"/>
    <property type="match status" value="1"/>
</dbReference>
<keyword evidence="6" id="KW-1185">Reference proteome</keyword>
<dbReference type="SUPFAM" id="SSF48008">
    <property type="entry name" value="GntR ligand-binding domain-like"/>
    <property type="match status" value="1"/>
</dbReference>
<dbReference type="AlphaFoldDB" id="A0A853DK06"/>
<proteinExistence type="predicted"/>
<dbReference type="GO" id="GO:0003700">
    <property type="term" value="F:DNA-binding transcription factor activity"/>
    <property type="evidence" value="ECO:0007669"/>
    <property type="project" value="InterPro"/>
</dbReference>
<keyword evidence="3" id="KW-0804">Transcription</keyword>
<dbReference type="Pfam" id="PF07729">
    <property type="entry name" value="FCD"/>
    <property type="match status" value="1"/>
</dbReference>
<dbReference type="InterPro" id="IPR000524">
    <property type="entry name" value="Tscrpt_reg_HTH_GntR"/>
</dbReference>
<comment type="caution">
    <text evidence="5">The sequence shown here is derived from an EMBL/GenBank/DDBJ whole genome shotgun (WGS) entry which is preliminary data.</text>
</comment>
<dbReference type="InterPro" id="IPR036390">
    <property type="entry name" value="WH_DNA-bd_sf"/>
</dbReference>
<dbReference type="RefSeq" id="WP_179699642.1">
    <property type="nucleotide sequence ID" value="NZ_BAAAHA010000004.1"/>
</dbReference>
<dbReference type="PROSITE" id="PS50949">
    <property type="entry name" value="HTH_GNTR"/>
    <property type="match status" value="1"/>
</dbReference>
<evidence type="ECO:0000313" key="6">
    <source>
        <dbReference type="Proteomes" id="UP000521075"/>
    </source>
</evidence>
<keyword evidence="2 5" id="KW-0238">DNA-binding</keyword>
<dbReference type="EMBL" id="JACCHJ010000001">
    <property type="protein sequence ID" value="NYK08597.1"/>
    <property type="molecule type" value="Genomic_DNA"/>
</dbReference>
<organism evidence="5 6">
    <name type="scientific">Leifsonia naganoensis</name>
    <dbReference type="NCBI Taxonomy" id="150025"/>
    <lineage>
        <taxon>Bacteria</taxon>
        <taxon>Bacillati</taxon>
        <taxon>Actinomycetota</taxon>
        <taxon>Actinomycetes</taxon>
        <taxon>Micrococcales</taxon>
        <taxon>Microbacteriaceae</taxon>
        <taxon>Leifsonia</taxon>
    </lineage>
</organism>
<keyword evidence="1" id="KW-0805">Transcription regulation</keyword>
<dbReference type="Gene3D" id="1.10.10.10">
    <property type="entry name" value="Winged helix-like DNA-binding domain superfamily/Winged helix DNA-binding domain"/>
    <property type="match status" value="1"/>
</dbReference>
<accession>A0A853DK06</accession>
<gene>
    <name evidence="5" type="ORF">HNR14_000478</name>
</gene>
<name>A0A853DK06_9MICO</name>
<dbReference type="Pfam" id="PF00392">
    <property type="entry name" value="GntR"/>
    <property type="match status" value="1"/>
</dbReference>
<dbReference type="InterPro" id="IPR011711">
    <property type="entry name" value="GntR_C"/>
</dbReference>
<evidence type="ECO:0000313" key="5">
    <source>
        <dbReference type="EMBL" id="NYK08597.1"/>
    </source>
</evidence>
<dbReference type="SUPFAM" id="SSF46785">
    <property type="entry name" value="Winged helix' DNA-binding domain"/>
    <property type="match status" value="1"/>
</dbReference>
<dbReference type="SMART" id="SM00345">
    <property type="entry name" value="HTH_GNTR"/>
    <property type="match status" value="1"/>
</dbReference>
<protein>
    <submittedName>
        <fullName evidence="5">DNA-binding FadR family transcriptional regulator</fullName>
    </submittedName>
</protein>
<dbReference type="Gene3D" id="1.20.120.530">
    <property type="entry name" value="GntR ligand-binding domain-like"/>
    <property type="match status" value="1"/>
</dbReference>
<feature type="domain" description="HTH gntR-type" evidence="4">
    <location>
        <begin position="14"/>
        <end position="82"/>
    </location>
</feature>
<dbReference type="PRINTS" id="PR00035">
    <property type="entry name" value="HTHGNTR"/>
</dbReference>
<dbReference type="SMART" id="SM00895">
    <property type="entry name" value="FCD"/>
    <property type="match status" value="1"/>
</dbReference>
<dbReference type="GO" id="GO:0003677">
    <property type="term" value="F:DNA binding"/>
    <property type="evidence" value="ECO:0007669"/>
    <property type="project" value="UniProtKB-KW"/>
</dbReference>
<evidence type="ECO:0000256" key="2">
    <source>
        <dbReference type="ARBA" id="ARBA00023125"/>
    </source>
</evidence>
<evidence type="ECO:0000256" key="3">
    <source>
        <dbReference type="ARBA" id="ARBA00023163"/>
    </source>
</evidence>
<dbReference type="CDD" id="cd07377">
    <property type="entry name" value="WHTH_GntR"/>
    <property type="match status" value="1"/>
</dbReference>
<dbReference type="InterPro" id="IPR008920">
    <property type="entry name" value="TF_FadR/GntR_C"/>
</dbReference>